<gene>
    <name evidence="1" type="ORF">HMPREF0766_10314</name>
</gene>
<sequence>MPGVQVYFIVKNPYMRIGNARNADNWILSLYRVAYQQRKTY</sequence>
<dbReference type="Proteomes" id="UP000006258">
    <property type="component" value="Unassembled WGS sequence"/>
</dbReference>
<comment type="caution">
    <text evidence="1">The sequence shown here is derived from an EMBL/GenBank/DDBJ whole genome shotgun (WGS) entry which is preliminary data.</text>
</comment>
<name>D7VH45_SPHSI</name>
<evidence type="ECO:0000313" key="1">
    <source>
        <dbReference type="EMBL" id="EFK59397.1"/>
    </source>
</evidence>
<dbReference type="HOGENOM" id="CLU_3276842_0_0_10"/>
<evidence type="ECO:0000313" key="2">
    <source>
        <dbReference type="Proteomes" id="UP000006258"/>
    </source>
</evidence>
<protein>
    <submittedName>
        <fullName evidence="1">Uncharacterized protein</fullName>
    </submittedName>
</protein>
<accession>D7VH45</accession>
<dbReference type="EMBL" id="ACHA02000002">
    <property type="protein sequence ID" value="EFK59397.1"/>
    <property type="molecule type" value="Genomic_DNA"/>
</dbReference>
<dbReference type="AlphaFoldDB" id="D7VH45"/>
<keyword evidence="2" id="KW-1185">Reference proteome</keyword>
<proteinExistence type="predicted"/>
<reference evidence="1" key="1">
    <citation type="submission" date="2010-07" db="EMBL/GenBank/DDBJ databases">
        <authorList>
            <person name="Muzny D."/>
            <person name="Qin X."/>
            <person name="Buhay C."/>
            <person name="Dugan-Rocha S."/>
            <person name="Ding Y."/>
            <person name="Chen G."/>
            <person name="Hawes A."/>
            <person name="Holder M."/>
            <person name="Jhangiani S."/>
            <person name="Johnson A."/>
            <person name="Khan Z."/>
            <person name="Li Z."/>
            <person name="Liu W."/>
            <person name="Liu X."/>
            <person name="Perez L."/>
            <person name="Shen H."/>
            <person name="Wang Q."/>
            <person name="Watt J."/>
            <person name="Xi L."/>
            <person name="Xin Y."/>
            <person name="Zhou J."/>
            <person name="Deng J."/>
            <person name="Jiang H."/>
            <person name="Liu Y."/>
            <person name="Qu J."/>
            <person name="Song X.-Z."/>
            <person name="Zhang L."/>
            <person name="Villasana D."/>
            <person name="Johnson A."/>
            <person name="Liu J."/>
            <person name="Liyanage D."/>
            <person name="Lorensuhewa L."/>
            <person name="Robinson T."/>
            <person name="Song A."/>
            <person name="Song B.-B."/>
            <person name="Dinh H."/>
            <person name="Thornton R."/>
            <person name="Coyle M."/>
            <person name="Francisco L."/>
            <person name="Jackson L."/>
            <person name="Javaid M."/>
            <person name="Korchina V."/>
            <person name="Kovar C."/>
            <person name="Mata R."/>
            <person name="Mathew T."/>
            <person name="Ngo R."/>
            <person name="Nguyen L."/>
            <person name="Nguyen N."/>
            <person name="Okwuonu G."/>
            <person name="Ongeri F."/>
            <person name="Pham C."/>
            <person name="Simmons D."/>
            <person name="Wilczek-Boney K."/>
            <person name="Hale W."/>
            <person name="Jakkamsetti A."/>
            <person name="Pham P."/>
            <person name="Ruth R."/>
            <person name="San Lucas F."/>
            <person name="Warren J."/>
            <person name="Zhang J."/>
            <person name="Zhao Z."/>
            <person name="Zhou C."/>
            <person name="Zhu D."/>
            <person name="Lee S."/>
            <person name="Bess C."/>
            <person name="Blankenburg K."/>
            <person name="Forbes L."/>
            <person name="Fu Q."/>
            <person name="Gubbala S."/>
            <person name="Hirani K."/>
            <person name="Jayaseelan J.C."/>
            <person name="Lara F."/>
            <person name="Munidasa M."/>
            <person name="Palculict T."/>
            <person name="Patil S."/>
            <person name="Pu L.-L."/>
            <person name="Saada N."/>
            <person name="Tang L."/>
            <person name="Weissenberger G."/>
            <person name="Zhu Y."/>
            <person name="Hemphill L."/>
            <person name="Shang Y."/>
            <person name="Youmans B."/>
            <person name="Ayvaz T."/>
            <person name="Ross M."/>
            <person name="Santibanez J."/>
            <person name="Aqrawi P."/>
            <person name="Gross S."/>
            <person name="Joshi V."/>
            <person name="Fowler G."/>
            <person name="Nazareth L."/>
            <person name="Reid J."/>
            <person name="Worley K."/>
            <person name="Petrosino J."/>
            <person name="Highlander S."/>
            <person name="Gibbs R."/>
        </authorList>
    </citation>
    <scope>NUCLEOTIDE SEQUENCE [LARGE SCALE GENOMIC DNA]</scope>
    <source>
        <strain evidence="1">ATCC 33861</strain>
    </source>
</reference>
<organism evidence="1 2">
    <name type="scientific">Sphingobacterium spiritivorum ATCC 33861</name>
    <dbReference type="NCBI Taxonomy" id="525373"/>
    <lineage>
        <taxon>Bacteria</taxon>
        <taxon>Pseudomonadati</taxon>
        <taxon>Bacteroidota</taxon>
        <taxon>Sphingobacteriia</taxon>
        <taxon>Sphingobacteriales</taxon>
        <taxon>Sphingobacteriaceae</taxon>
        <taxon>Sphingobacterium</taxon>
    </lineage>
</organism>